<dbReference type="Proteomes" id="UP000220836">
    <property type="component" value="Unassembled WGS sequence"/>
</dbReference>
<gene>
    <name evidence="1" type="ORF">PEV8663_03892</name>
</gene>
<dbReference type="PROSITE" id="PS00409">
    <property type="entry name" value="PROKAR_NTER_METHYL"/>
    <property type="match status" value="1"/>
</dbReference>
<proteinExistence type="predicted"/>
<accession>A0A238L0W7</accession>
<reference evidence="1 2" key="1">
    <citation type="submission" date="2017-05" db="EMBL/GenBank/DDBJ databases">
        <authorList>
            <person name="Song R."/>
            <person name="Chenine A.L."/>
            <person name="Ruprecht R.M."/>
        </authorList>
    </citation>
    <scope>NUCLEOTIDE SEQUENCE [LARGE SCALE GENOMIC DNA]</scope>
    <source>
        <strain evidence="1 2">CECT 8663</strain>
    </source>
</reference>
<evidence type="ECO:0000313" key="1">
    <source>
        <dbReference type="EMBL" id="SMX48659.1"/>
    </source>
</evidence>
<keyword evidence="2" id="KW-1185">Reference proteome</keyword>
<dbReference type="AlphaFoldDB" id="A0A238L0W7"/>
<dbReference type="InterPro" id="IPR012902">
    <property type="entry name" value="N_methyl_site"/>
</dbReference>
<dbReference type="RefSeq" id="WP_170125923.1">
    <property type="nucleotide sequence ID" value="NZ_CBDIHF020000004.1"/>
</dbReference>
<sequence>MTRGITLVELAVAILVLTIGTLAALQATNQSQRAIGGETPRLLAQIAARNRAEELQLLGARASLPSRVTLGPYYFTLTVQNETTEAGLVQSTVTARSNSGEGAQLVVYLAQGFGR</sequence>
<evidence type="ECO:0000313" key="2">
    <source>
        <dbReference type="Proteomes" id="UP000220836"/>
    </source>
</evidence>
<name>A0A238L0W7_9RHOB</name>
<dbReference type="EMBL" id="FXYH01000018">
    <property type="protein sequence ID" value="SMX48659.1"/>
    <property type="molecule type" value="Genomic_DNA"/>
</dbReference>
<evidence type="ECO:0008006" key="3">
    <source>
        <dbReference type="Google" id="ProtNLM"/>
    </source>
</evidence>
<protein>
    <recommendedName>
        <fullName evidence="3">Bacterial type II secretion system protein I/J</fullName>
    </recommendedName>
</protein>
<organism evidence="1 2">
    <name type="scientific">Pelagimonas varians</name>
    <dbReference type="NCBI Taxonomy" id="696760"/>
    <lineage>
        <taxon>Bacteria</taxon>
        <taxon>Pseudomonadati</taxon>
        <taxon>Pseudomonadota</taxon>
        <taxon>Alphaproteobacteria</taxon>
        <taxon>Rhodobacterales</taxon>
        <taxon>Roseobacteraceae</taxon>
        <taxon>Pelagimonas</taxon>
    </lineage>
</organism>